<dbReference type="PROSITE" id="PS50109">
    <property type="entry name" value="HIS_KIN"/>
    <property type="match status" value="1"/>
</dbReference>
<dbReference type="InterPro" id="IPR000014">
    <property type="entry name" value="PAS"/>
</dbReference>
<dbReference type="KEGG" id="vab:WPS_22680"/>
<keyword evidence="8" id="KW-0812">Transmembrane</keyword>
<dbReference type="EC" id="2.7.13.3" evidence="2"/>
<accession>A0AAN1XX51</accession>
<dbReference type="InterPro" id="IPR050351">
    <property type="entry name" value="BphY/WalK/GraS-like"/>
</dbReference>
<evidence type="ECO:0000313" key="12">
    <source>
        <dbReference type="Proteomes" id="UP001317532"/>
    </source>
</evidence>
<name>A0AAN1XX51_UNVUL</name>
<keyword evidence="8" id="KW-1133">Transmembrane helix</keyword>
<evidence type="ECO:0000256" key="1">
    <source>
        <dbReference type="ARBA" id="ARBA00000085"/>
    </source>
</evidence>
<keyword evidence="5" id="KW-0418">Kinase</keyword>
<comment type="catalytic activity">
    <reaction evidence="1">
        <text>ATP + protein L-histidine = ADP + protein N-phospho-L-histidine.</text>
        <dbReference type="EC" id="2.7.13.3"/>
    </reaction>
</comment>
<dbReference type="FunFam" id="3.30.565.10:FF:000006">
    <property type="entry name" value="Sensor histidine kinase WalK"/>
    <property type="match status" value="1"/>
</dbReference>
<dbReference type="GO" id="GO:0005886">
    <property type="term" value="C:plasma membrane"/>
    <property type="evidence" value="ECO:0007669"/>
    <property type="project" value="TreeGrafter"/>
</dbReference>
<dbReference type="GO" id="GO:0004721">
    <property type="term" value="F:phosphoprotein phosphatase activity"/>
    <property type="evidence" value="ECO:0007669"/>
    <property type="project" value="TreeGrafter"/>
</dbReference>
<gene>
    <name evidence="11" type="ORF">WPS_22680</name>
</gene>
<dbReference type="InterPro" id="IPR036097">
    <property type="entry name" value="HisK_dim/P_sf"/>
</dbReference>
<evidence type="ECO:0000256" key="2">
    <source>
        <dbReference type="ARBA" id="ARBA00012438"/>
    </source>
</evidence>
<dbReference type="SUPFAM" id="SSF55785">
    <property type="entry name" value="PYP-like sensor domain (PAS domain)"/>
    <property type="match status" value="1"/>
</dbReference>
<dbReference type="Pfam" id="PF00512">
    <property type="entry name" value="HisKA"/>
    <property type="match status" value="1"/>
</dbReference>
<dbReference type="CDD" id="cd00130">
    <property type="entry name" value="PAS"/>
    <property type="match status" value="1"/>
</dbReference>
<evidence type="ECO:0000256" key="5">
    <source>
        <dbReference type="ARBA" id="ARBA00022777"/>
    </source>
</evidence>
<evidence type="ECO:0000313" key="11">
    <source>
        <dbReference type="EMBL" id="BDE06992.1"/>
    </source>
</evidence>
<dbReference type="Pfam" id="PF00989">
    <property type="entry name" value="PAS"/>
    <property type="match status" value="1"/>
</dbReference>
<keyword evidence="6" id="KW-0902">Two-component regulatory system</keyword>
<dbReference type="InterPro" id="IPR005467">
    <property type="entry name" value="His_kinase_dom"/>
</dbReference>
<dbReference type="GO" id="GO:0000155">
    <property type="term" value="F:phosphorelay sensor kinase activity"/>
    <property type="evidence" value="ECO:0007669"/>
    <property type="project" value="InterPro"/>
</dbReference>
<dbReference type="Gene3D" id="3.30.450.20">
    <property type="entry name" value="PAS domain"/>
    <property type="match status" value="1"/>
</dbReference>
<dbReference type="SUPFAM" id="SSF47384">
    <property type="entry name" value="Homodimeric domain of signal transducing histidine kinase"/>
    <property type="match status" value="1"/>
</dbReference>
<evidence type="ECO:0000256" key="3">
    <source>
        <dbReference type="ARBA" id="ARBA00022553"/>
    </source>
</evidence>
<dbReference type="SMART" id="SM00388">
    <property type="entry name" value="HisKA"/>
    <property type="match status" value="1"/>
</dbReference>
<dbReference type="Gene3D" id="1.10.287.130">
    <property type="match status" value="1"/>
</dbReference>
<dbReference type="Gene3D" id="3.30.565.10">
    <property type="entry name" value="Histidine kinase-like ATPase, C-terminal domain"/>
    <property type="match status" value="1"/>
</dbReference>
<dbReference type="InterPro" id="IPR003661">
    <property type="entry name" value="HisK_dim/P_dom"/>
</dbReference>
<reference evidence="11 12" key="1">
    <citation type="journal article" date="2022" name="ISME Commun">
        <title>Vulcanimicrobium alpinus gen. nov. sp. nov., the first cultivated representative of the candidate phylum 'Eremiobacterota', is a metabolically versatile aerobic anoxygenic phototroph.</title>
        <authorList>
            <person name="Yabe S."/>
            <person name="Muto K."/>
            <person name="Abe K."/>
            <person name="Yokota A."/>
            <person name="Staudigel H."/>
            <person name="Tebo B.M."/>
        </authorList>
    </citation>
    <scope>NUCLEOTIDE SEQUENCE [LARGE SCALE GENOMIC DNA]</scope>
    <source>
        <strain evidence="11 12">WC8-2</strain>
    </source>
</reference>
<dbReference type="GO" id="GO:0006355">
    <property type="term" value="P:regulation of DNA-templated transcription"/>
    <property type="evidence" value="ECO:0007669"/>
    <property type="project" value="InterPro"/>
</dbReference>
<dbReference type="FunFam" id="1.10.287.130:FF:000001">
    <property type="entry name" value="Two-component sensor histidine kinase"/>
    <property type="match status" value="1"/>
</dbReference>
<dbReference type="PROSITE" id="PS50112">
    <property type="entry name" value="PAS"/>
    <property type="match status" value="1"/>
</dbReference>
<dbReference type="SUPFAM" id="SSF55874">
    <property type="entry name" value="ATPase domain of HSP90 chaperone/DNA topoisomerase II/histidine kinase"/>
    <property type="match status" value="1"/>
</dbReference>
<proteinExistence type="predicted"/>
<evidence type="ECO:0000256" key="7">
    <source>
        <dbReference type="ARBA" id="ARBA00023136"/>
    </source>
</evidence>
<dbReference type="GO" id="GO:0016036">
    <property type="term" value="P:cellular response to phosphate starvation"/>
    <property type="evidence" value="ECO:0007669"/>
    <property type="project" value="TreeGrafter"/>
</dbReference>
<feature type="transmembrane region" description="Helical" evidence="8">
    <location>
        <begin position="6"/>
        <end position="24"/>
    </location>
</feature>
<evidence type="ECO:0000256" key="4">
    <source>
        <dbReference type="ARBA" id="ARBA00022679"/>
    </source>
</evidence>
<dbReference type="SMART" id="SM00387">
    <property type="entry name" value="HATPase_c"/>
    <property type="match status" value="1"/>
</dbReference>
<protein>
    <recommendedName>
        <fullName evidence="2">histidine kinase</fullName>
        <ecNumber evidence="2">2.7.13.3</ecNumber>
    </recommendedName>
</protein>
<keyword evidence="12" id="KW-1185">Reference proteome</keyword>
<dbReference type="AlphaFoldDB" id="A0AAN1XX51"/>
<evidence type="ECO:0000259" key="9">
    <source>
        <dbReference type="PROSITE" id="PS50109"/>
    </source>
</evidence>
<dbReference type="NCBIfam" id="TIGR00229">
    <property type="entry name" value="sensory_box"/>
    <property type="match status" value="1"/>
</dbReference>
<dbReference type="RefSeq" id="WP_317994612.1">
    <property type="nucleotide sequence ID" value="NZ_AP025523.1"/>
</dbReference>
<keyword evidence="7 8" id="KW-0472">Membrane</keyword>
<dbReference type="SMART" id="SM00091">
    <property type="entry name" value="PAS"/>
    <property type="match status" value="1"/>
</dbReference>
<dbReference type="PANTHER" id="PTHR45453:SF1">
    <property type="entry name" value="PHOSPHATE REGULON SENSOR PROTEIN PHOR"/>
    <property type="match status" value="1"/>
</dbReference>
<dbReference type="InterPro" id="IPR036890">
    <property type="entry name" value="HATPase_C_sf"/>
</dbReference>
<dbReference type="InterPro" id="IPR013767">
    <property type="entry name" value="PAS_fold"/>
</dbReference>
<evidence type="ECO:0000256" key="8">
    <source>
        <dbReference type="SAM" id="Phobius"/>
    </source>
</evidence>
<dbReference type="InterPro" id="IPR003594">
    <property type="entry name" value="HATPase_dom"/>
</dbReference>
<feature type="domain" description="Histidine kinase" evidence="9">
    <location>
        <begin position="164"/>
        <end position="380"/>
    </location>
</feature>
<feature type="domain" description="PAS" evidence="10">
    <location>
        <begin position="46"/>
        <end position="94"/>
    </location>
</feature>
<keyword evidence="4" id="KW-0808">Transferase</keyword>
<keyword evidence="3" id="KW-0597">Phosphoprotein</keyword>
<dbReference type="InterPro" id="IPR004358">
    <property type="entry name" value="Sig_transdc_His_kin-like_C"/>
</dbReference>
<dbReference type="EMBL" id="AP025523">
    <property type="protein sequence ID" value="BDE06992.1"/>
    <property type="molecule type" value="Genomic_DNA"/>
</dbReference>
<dbReference type="CDD" id="cd00082">
    <property type="entry name" value="HisKA"/>
    <property type="match status" value="1"/>
</dbReference>
<dbReference type="PANTHER" id="PTHR45453">
    <property type="entry name" value="PHOSPHATE REGULON SENSOR PROTEIN PHOR"/>
    <property type="match status" value="1"/>
</dbReference>
<evidence type="ECO:0000256" key="6">
    <source>
        <dbReference type="ARBA" id="ARBA00023012"/>
    </source>
</evidence>
<dbReference type="CDD" id="cd00075">
    <property type="entry name" value="HATPase"/>
    <property type="match status" value="1"/>
</dbReference>
<dbReference type="InterPro" id="IPR035965">
    <property type="entry name" value="PAS-like_dom_sf"/>
</dbReference>
<evidence type="ECO:0000259" key="10">
    <source>
        <dbReference type="PROSITE" id="PS50112"/>
    </source>
</evidence>
<sequence length="388" mass="42023">MTDPGVVAGAVGALTGVIVTYATLRFRGDDRTELAAHPSAPPAASADDRVERLVDALPFAAFTIDDRRRVNVFNAAAAELFGVERDRAIGRAIIEVVPSVDLERMLADALAGETRTQDIAFGSGGRERFFGITAQPYEDGAMAIAADRTAMLEAERVRRDFISDVSHELRTPLSAMKLMLETLLLSDDDAEARTLFLPQIADEVERMIRLVQDLLELARSDASAVPLRTEHFDLTEVATSTVNTFAQRADSLGVDLELDAPEAVDVDADRGRLVQVTVNLVDNALRHTPDGGRVVVEVGREGDDAIVRVRDTGIGIPFADLPRIFERFYVVDRSRSREHGGTGLGLAIARQLVQLHGGSLTAESVYGHGATFTMRVPIRQSGPKIKTG</sequence>
<dbReference type="Proteomes" id="UP001317532">
    <property type="component" value="Chromosome"/>
</dbReference>
<organism evidence="11 12">
    <name type="scientific">Vulcanimicrobium alpinum</name>
    <dbReference type="NCBI Taxonomy" id="3016050"/>
    <lineage>
        <taxon>Bacteria</taxon>
        <taxon>Bacillati</taxon>
        <taxon>Vulcanimicrobiota</taxon>
        <taxon>Vulcanimicrobiia</taxon>
        <taxon>Vulcanimicrobiales</taxon>
        <taxon>Vulcanimicrobiaceae</taxon>
        <taxon>Vulcanimicrobium</taxon>
    </lineage>
</organism>
<dbReference type="PRINTS" id="PR00344">
    <property type="entry name" value="BCTRLSENSOR"/>
</dbReference>
<dbReference type="Pfam" id="PF02518">
    <property type="entry name" value="HATPase_c"/>
    <property type="match status" value="1"/>
</dbReference>